<name>A0ACB8SJX1_9AGAM</name>
<evidence type="ECO:0000313" key="2">
    <source>
        <dbReference type="Proteomes" id="UP000814140"/>
    </source>
</evidence>
<comment type="caution">
    <text evidence="1">The sequence shown here is derived from an EMBL/GenBank/DDBJ whole genome shotgun (WGS) entry which is preliminary data.</text>
</comment>
<reference evidence="1" key="1">
    <citation type="submission" date="2021-03" db="EMBL/GenBank/DDBJ databases">
        <authorList>
            <consortium name="DOE Joint Genome Institute"/>
            <person name="Ahrendt S."/>
            <person name="Looney B.P."/>
            <person name="Miyauchi S."/>
            <person name="Morin E."/>
            <person name="Drula E."/>
            <person name="Courty P.E."/>
            <person name="Chicoki N."/>
            <person name="Fauchery L."/>
            <person name="Kohler A."/>
            <person name="Kuo A."/>
            <person name="Labutti K."/>
            <person name="Pangilinan J."/>
            <person name="Lipzen A."/>
            <person name="Riley R."/>
            <person name="Andreopoulos W."/>
            <person name="He G."/>
            <person name="Johnson J."/>
            <person name="Barry K.W."/>
            <person name="Grigoriev I.V."/>
            <person name="Nagy L."/>
            <person name="Hibbett D."/>
            <person name="Henrissat B."/>
            <person name="Matheny P.B."/>
            <person name="Labbe J."/>
            <person name="Martin F."/>
        </authorList>
    </citation>
    <scope>NUCLEOTIDE SEQUENCE</scope>
    <source>
        <strain evidence="1">HHB10654</strain>
    </source>
</reference>
<organism evidence="1 2">
    <name type="scientific">Artomyces pyxidatus</name>
    <dbReference type="NCBI Taxonomy" id="48021"/>
    <lineage>
        <taxon>Eukaryota</taxon>
        <taxon>Fungi</taxon>
        <taxon>Dikarya</taxon>
        <taxon>Basidiomycota</taxon>
        <taxon>Agaricomycotina</taxon>
        <taxon>Agaricomycetes</taxon>
        <taxon>Russulales</taxon>
        <taxon>Auriscalpiaceae</taxon>
        <taxon>Artomyces</taxon>
    </lineage>
</organism>
<protein>
    <submittedName>
        <fullName evidence="1">Uncharacterized protein</fullName>
    </submittedName>
</protein>
<sequence>MLRLMNISRMVFDDIYKAIRQPAPLLRTFFLACIRNSDGALLPPDFLQDHAPQLRHVTLHNMVGFPWTSVILTHLVSLELVLSPFTEESPLPSLQDVVLALSNMEALETLIILHQLPLLTHGPISIATLPRLAHLQLMGALSRCTGYLSAIKTPNNPKLDLRMECSRDDGLEAHRSFFAALAAFLRHQFARPNTDALDISSNDKPGEFIALTHAEGSYMERCSLAFLYPNIDRRNWRINIPLIRSSCETFGCYVRDLSISACWSYKALLNVLARVPEVQKLTVKGQAAMRLCIALSTFIHYPPNAPERPDLEGGEVEERVQMVLPALEELTLRELNLLNLTSFAGETELTYAHRALQNCLIARTKAGFPLRRLVLLKCKVPTEAVNLLKEIVPCVDCNQGRRDPKTT</sequence>
<keyword evidence="2" id="KW-1185">Reference proteome</keyword>
<accession>A0ACB8SJX1</accession>
<evidence type="ECO:0000313" key="1">
    <source>
        <dbReference type="EMBL" id="KAI0056086.1"/>
    </source>
</evidence>
<proteinExistence type="predicted"/>
<dbReference type="Proteomes" id="UP000814140">
    <property type="component" value="Unassembled WGS sequence"/>
</dbReference>
<gene>
    <name evidence="1" type="ORF">BV25DRAFT_1649571</name>
</gene>
<reference evidence="1" key="2">
    <citation type="journal article" date="2022" name="New Phytol.">
        <title>Evolutionary transition to the ectomycorrhizal habit in the genomes of a hyperdiverse lineage of mushroom-forming fungi.</title>
        <authorList>
            <person name="Looney B."/>
            <person name="Miyauchi S."/>
            <person name="Morin E."/>
            <person name="Drula E."/>
            <person name="Courty P.E."/>
            <person name="Kohler A."/>
            <person name="Kuo A."/>
            <person name="LaButti K."/>
            <person name="Pangilinan J."/>
            <person name="Lipzen A."/>
            <person name="Riley R."/>
            <person name="Andreopoulos W."/>
            <person name="He G."/>
            <person name="Johnson J."/>
            <person name="Nolan M."/>
            <person name="Tritt A."/>
            <person name="Barry K.W."/>
            <person name="Grigoriev I.V."/>
            <person name="Nagy L.G."/>
            <person name="Hibbett D."/>
            <person name="Henrissat B."/>
            <person name="Matheny P.B."/>
            <person name="Labbe J."/>
            <person name="Martin F.M."/>
        </authorList>
    </citation>
    <scope>NUCLEOTIDE SEQUENCE</scope>
    <source>
        <strain evidence="1">HHB10654</strain>
    </source>
</reference>
<dbReference type="EMBL" id="MU277271">
    <property type="protein sequence ID" value="KAI0056086.1"/>
    <property type="molecule type" value="Genomic_DNA"/>
</dbReference>